<comment type="caution">
    <text evidence="5">The sequence shown here is derived from an EMBL/GenBank/DDBJ whole genome shotgun (WGS) entry which is preliminary data.</text>
</comment>
<evidence type="ECO:0000256" key="3">
    <source>
        <dbReference type="SAM" id="SignalP"/>
    </source>
</evidence>
<organism evidence="5 6">
    <name type="scientific">Microbacterium murale</name>
    <dbReference type="NCBI Taxonomy" id="1081040"/>
    <lineage>
        <taxon>Bacteria</taxon>
        <taxon>Bacillati</taxon>
        <taxon>Actinomycetota</taxon>
        <taxon>Actinomycetes</taxon>
        <taxon>Micrococcales</taxon>
        <taxon>Microbacteriaceae</taxon>
        <taxon>Microbacterium</taxon>
    </lineage>
</organism>
<evidence type="ECO:0000259" key="4">
    <source>
        <dbReference type="Pfam" id="PF00174"/>
    </source>
</evidence>
<evidence type="ECO:0000256" key="1">
    <source>
        <dbReference type="SAM" id="MobiDB-lite"/>
    </source>
</evidence>
<dbReference type="PANTHER" id="PTHR19372:SF7">
    <property type="entry name" value="SULFITE OXIDASE, MITOCHONDRIAL"/>
    <property type="match status" value="1"/>
</dbReference>
<keyword evidence="2" id="KW-0472">Membrane</keyword>
<keyword evidence="2" id="KW-0812">Transmembrane</keyword>
<reference evidence="5 6" key="1">
    <citation type="submission" date="2023-07" db="EMBL/GenBank/DDBJ databases">
        <title>Comparative genomics of wheat-associated soil bacteria to identify genetic determinants of phenazine resistance.</title>
        <authorList>
            <person name="Mouncey N."/>
        </authorList>
    </citation>
    <scope>NUCLEOTIDE SEQUENCE [LARGE SCALE GENOMIC DNA]</scope>
    <source>
        <strain evidence="5 6">W2I7</strain>
    </source>
</reference>
<dbReference type="SUPFAM" id="SSF81296">
    <property type="entry name" value="E set domains"/>
    <property type="match status" value="1"/>
</dbReference>
<accession>A0ABU0P968</accession>
<evidence type="ECO:0000313" key="6">
    <source>
        <dbReference type="Proteomes" id="UP001239085"/>
    </source>
</evidence>
<keyword evidence="3" id="KW-0732">Signal</keyword>
<feature type="region of interest" description="Disordered" evidence="1">
    <location>
        <begin position="489"/>
        <end position="508"/>
    </location>
</feature>
<keyword evidence="6" id="KW-1185">Reference proteome</keyword>
<feature type="chain" id="PRO_5045409697" evidence="3">
    <location>
        <begin position="26"/>
        <end position="519"/>
    </location>
</feature>
<dbReference type="PANTHER" id="PTHR19372">
    <property type="entry name" value="SULFITE REDUCTASE"/>
    <property type="match status" value="1"/>
</dbReference>
<proteinExistence type="predicted"/>
<dbReference type="InterPro" id="IPR000572">
    <property type="entry name" value="OxRdtase_Mopterin-bd_dom"/>
</dbReference>
<protein>
    <submittedName>
        <fullName evidence="5">DMSO/TMAO reductase YedYZ molybdopterin-dependent catalytic subunit</fullName>
    </submittedName>
</protein>
<feature type="transmembrane region" description="Helical" evidence="2">
    <location>
        <begin position="169"/>
        <end position="190"/>
    </location>
</feature>
<dbReference type="Gene3D" id="2.60.40.650">
    <property type="match status" value="1"/>
</dbReference>
<evidence type="ECO:0000256" key="2">
    <source>
        <dbReference type="SAM" id="Phobius"/>
    </source>
</evidence>
<feature type="transmembrane region" description="Helical" evidence="2">
    <location>
        <begin position="95"/>
        <end position="113"/>
    </location>
</feature>
<feature type="domain" description="Oxidoreductase molybdopterin-binding" evidence="4">
    <location>
        <begin position="244"/>
        <end position="395"/>
    </location>
</feature>
<dbReference type="InterPro" id="IPR036374">
    <property type="entry name" value="OxRdtase_Mopterin-bd_sf"/>
</dbReference>
<name>A0ABU0P968_9MICO</name>
<gene>
    <name evidence="5" type="ORF">QFZ46_001354</name>
</gene>
<keyword evidence="2" id="KW-1133">Transmembrane helix</keyword>
<sequence>MNAKLRRLWAALAGLISAAAGFALAELGALVVAPQSSPLLAVGSLIIDLSPPAVKDAVIALFGTNDKVFLLVLLGIVLVIAAAGAGMLEFRTPPWGTVVLLLLGGVATVAVVSRAQSSALWALPAIIGTIGACLLLRLAIRRLHDWSETAATMHGESSEPGVAPTRRSFLLLLGGSAAVAVVVGVGARIANAASVAVTTVREAISLPKPTTTAAPIPAGSSLDIEGLSPLITPNDDFYRIDTALQVPAIDPSTWRLRVTGMVENELEISFDELLALPLTETIITLMCVSNEVGGDLIGNAVWLGYPIRELLAEAKPQSGADMVLSTSVDGFTASTPLEILEDENRNSILAVGMNGAPLPAEHGFPVRMVVPGLYGYVSATKWVTELKVTTFDDDAAYWTHRGWSEKGPIKIGSRIDVPSNRASVEAGTVAIAGVAWAQHTGIRGVEVRVDGGPWEPARLAAPISSDTWVQWVHEWDATPDDHVLEARATDTTGERQSGTPVPVVPDGAEGWHAVPVTVR</sequence>
<dbReference type="Gene3D" id="3.90.420.10">
    <property type="entry name" value="Oxidoreductase, molybdopterin-binding domain"/>
    <property type="match status" value="1"/>
</dbReference>
<dbReference type="InterPro" id="IPR014756">
    <property type="entry name" value="Ig_E-set"/>
</dbReference>
<dbReference type="Proteomes" id="UP001239085">
    <property type="component" value="Unassembled WGS sequence"/>
</dbReference>
<dbReference type="SUPFAM" id="SSF56524">
    <property type="entry name" value="Oxidoreductase molybdopterin-binding domain"/>
    <property type="match status" value="1"/>
</dbReference>
<dbReference type="Pfam" id="PF00174">
    <property type="entry name" value="Oxidored_molyb"/>
    <property type="match status" value="1"/>
</dbReference>
<feature type="signal peptide" evidence="3">
    <location>
        <begin position="1"/>
        <end position="25"/>
    </location>
</feature>
<dbReference type="RefSeq" id="WP_307359729.1">
    <property type="nucleotide sequence ID" value="NZ_JAUSXK010000001.1"/>
</dbReference>
<evidence type="ECO:0000313" key="5">
    <source>
        <dbReference type="EMBL" id="MDQ0643194.1"/>
    </source>
</evidence>
<feature type="compositionally biased region" description="Polar residues" evidence="1">
    <location>
        <begin position="489"/>
        <end position="499"/>
    </location>
</feature>
<feature type="transmembrane region" description="Helical" evidence="2">
    <location>
        <begin position="119"/>
        <end position="140"/>
    </location>
</feature>
<feature type="transmembrane region" description="Helical" evidence="2">
    <location>
        <begin position="68"/>
        <end position="88"/>
    </location>
</feature>
<dbReference type="EMBL" id="JAUSXK010000001">
    <property type="protein sequence ID" value="MDQ0643194.1"/>
    <property type="molecule type" value="Genomic_DNA"/>
</dbReference>